<dbReference type="Pfam" id="PF04093">
    <property type="entry name" value="MreD"/>
    <property type="match status" value="1"/>
</dbReference>
<feature type="transmembrane region" description="Helical" evidence="8">
    <location>
        <begin position="29"/>
        <end position="45"/>
    </location>
</feature>
<keyword evidence="3" id="KW-1003">Cell membrane</keyword>
<feature type="transmembrane region" description="Helical" evidence="8">
    <location>
        <begin position="133"/>
        <end position="153"/>
    </location>
</feature>
<evidence type="ECO:0000256" key="2">
    <source>
        <dbReference type="ARBA" id="ARBA00007776"/>
    </source>
</evidence>
<dbReference type="EMBL" id="CP063304">
    <property type="protein sequence ID" value="QOV20699.1"/>
    <property type="molecule type" value="Genomic_DNA"/>
</dbReference>
<evidence type="ECO:0000256" key="1">
    <source>
        <dbReference type="ARBA" id="ARBA00004651"/>
    </source>
</evidence>
<dbReference type="NCBIfam" id="TIGR03426">
    <property type="entry name" value="shape_MreD"/>
    <property type="match status" value="1"/>
</dbReference>
<dbReference type="Proteomes" id="UP000593601">
    <property type="component" value="Chromosome"/>
</dbReference>
<reference evidence="9 10" key="1">
    <citation type="submission" date="2020-10" db="EMBL/GenBank/DDBJ databases">
        <title>Blautia liquoris sp.nov., isolated from the mud in a fermentation cellar used for the production of Chinese strong-flavoured liquor.</title>
        <authorList>
            <person name="Lu L."/>
        </authorList>
    </citation>
    <scope>NUCLEOTIDE SEQUENCE [LARGE SCALE GENOMIC DNA]</scope>
    <source>
        <strain evidence="9 10">LZLJ-3</strain>
    </source>
</reference>
<keyword evidence="5" id="KW-0133">Cell shape</keyword>
<protein>
    <submittedName>
        <fullName evidence="9">Rod shape-determining protein MreD</fullName>
    </submittedName>
</protein>
<evidence type="ECO:0000313" key="10">
    <source>
        <dbReference type="Proteomes" id="UP000593601"/>
    </source>
</evidence>
<name>A0A7M2RKA0_9FIRM</name>
<evidence type="ECO:0000313" key="9">
    <source>
        <dbReference type="EMBL" id="QOV20699.1"/>
    </source>
</evidence>
<evidence type="ECO:0000256" key="8">
    <source>
        <dbReference type="SAM" id="Phobius"/>
    </source>
</evidence>
<dbReference type="GO" id="GO:0005886">
    <property type="term" value="C:plasma membrane"/>
    <property type="evidence" value="ECO:0007669"/>
    <property type="project" value="UniProtKB-SubCell"/>
</dbReference>
<evidence type="ECO:0000256" key="6">
    <source>
        <dbReference type="ARBA" id="ARBA00022989"/>
    </source>
</evidence>
<keyword evidence="4 8" id="KW-0812">Transmembrane</keyword>
<dbReference type="KEGG" id="bliq:INP51_07180"/>
<evidence type="ECO:0000256" key="3">
    <source>
        <dbReference type="ARBA" id="ARBA00022475"/>
    </source>
</evidence>
<sequence length="175" mass="20529">MRRKVAIAILIIATFIVQTTVFQRLQVASVAPNLLLILTVSFGFMRGKKSGMWIGFFCGLFIDLLYGQTIGIHALIYMYLGYLNGFLYKVFYDDDIKVPVLLIGVSDFAYCLVTYIFQFLMRVRLDFTDYLHHIIIPEVVYTMIISIVFYRFLYKLNQKFVENEMEGQELPWLKR</sequence>
<accession>A0A7M2RKA0</accession>
<dbReference type="PIRSF" id="PIRSF037497">
    <property type="entry name" value="MreD_Clostridium/Treponema_prd"/>
    <property type="match status" value="1"/>
</dbReference>
<keyword evidence="7 8" id="KW-0472">Membrane</keyword>
<dbReference type="GO" id="GO:0008360">
    <property type="term" value="P:regulation of cell shape"/>
    <property type="evidence" value="ECO:0007669"/>
    <property type="project" value="UniProtKB-KW"/>
</dbReference>
<proteinExistence type="inferred from homology"/>
<gene>
    <name evidence="9" type="primary">mreD</name>
    <name evidence="9" type="ORF">INP51_07180</name>
</gene>
<keyword evidence="10" id="KW-1185">Reference proteome</keyword>
<organism evidence="9 10">
    <name type="scientific">Blautia liquoris</name>
    <dbReference type="NCBI Taxonomy" id="2779518"/>
    <lineage>
        <taxon>Bacteria</taxon>
        <taxon>Bacillati</taxon>
        <taxon>Bacillota</taxon>
        <taxon>Clostridia</taxon>
        <taxon>Lachnospirales</taxon>
        <taxon>Lachnospiraceae</taxon>
        <taxon>Blautia</taxon>
    </lineage>
</organism>
<dbReference type="InterPro" id="IPR017225">
    <property type="entry name" value="Cell_shape_determin_MreD_prd"/>
</dbReference>
<dbReference type="InterPro" id="IPR007227">
    <property type="entry name" value="Cell_shape_determining_MreD"/>
</dbReference>
<feature type="transmembrane region" description="Helical" evidence="8">
    <location>
        <begin position="52"/>
        <end position="80"/>
    </location>
</feature>
<comment type="subcellular location">
    <subcellularLocation>
        <location evidence="1">Cell membrane</location>
        <topology evidence="1">Multi-pass membrane protein</topology>
    </subcellularLocation>
</comment>
<evidence type="ECO:0000256" key="4">
    <source>
        <dbReference type="ARBA" id="ARBA00022692"/>
    </source>
</evidence>
<feature type="transmembrane region" description="Helical" evidence="8">
    <location>
        <begin position="100"/>
        <end position="121"/>
    </location>
</feature>
<dbReference type="AlphaFoldDB" id="A0A7M2RKA0"/>
<comment type="similarity">
    <text evidence="2">Belongs to the MreD family.</text>
</comment>
<dbReference type="RefSeq" id="WP_193737013.1">
    <property type="nucleotide sequence ID" value="NZ_CP063304.1"/>
</dbReference>
<evidence type="ECO:0000256" key="5">
    <source>
        <dbReference type="ARBA" id="ARBA00022960"/>
    </source>
</evidence>
<keyword evidence="6 8" id="KW-1133">Transmembrane helix</keyword>
<evidence type="ECO:0000256" key="7">
    <source>
        <dbReference type="ARBA" id="ARBA00023136"/>
    </source>
</evidence>